<evidence type="ECO:0000259" key="2">
    <source>
        <dbReference type="Pfam" id="PF20094"/>
    </source>
</evidence>
<gene>
    <name evidence="3" type="ORF">METZ01_LOCUS298567</name>
</gene>
<accession>A0A382M9P7</accession>
<dbReference type="NCBIfam" id="TIGR04514">
    <property type="entry name" value="GWxTD_dom"/>
    <property type="match status" value="1"/>
</dbReference>
<feature type="non-terminal residue" evidence="3">
    <location>
        <position position="386"/>
    </location>
</feature>
<feature type="transmembrane region" description="Helical" evidence="1">
    <location>
        <begin position="13"/>
        <end position="32"/>
    </location>
</feature>
<keyword evidence="1" id="KW-0812">Transmembrane</keyword>
<dbReference type="AlphaFoldDB" id="A0A382M9P7"/>
<dbReference type="Pfam" id="PF20094">
    <property type="entry name" value="GWxTD_dom"/>
    <property type="match status" value="1"/>
</dbReference>
<sequence length="386" mass="45955">LIKAWHFIIGANIIKKINIIVILILVVSCASINKRERFKDKKQSGIIIQTQQWNTGSDSINLNMNISLPLNRFVFTKQKDHFKSEVTFTLVISNKEENTQLYRETWKEVITKLYYEYTRDPENYYKTEKNFSFLPGEYKLFLNVQDEDSRKNWKVEKEIELERVNHLSPSLLFIKDKVGELVQVGTVNEQIDTIWLRTQVNIPEGSKSEITYLVNLDESVIDSGNIVIKDTGIKNLYYLPIPFIKDKRGKYEIELKFLGDVQKITFLYGIKTKNYWTDDIDEMVSVMRYILTYSEFRKLKEKNDSERWEAIDTYWKEKDPSPKTPENELLEELNERVKFSNKNFSILMDGWKSDRGRTYIIYGEPHLMDDYYHDNMGYQYQKWVYS</sequence>
<proteinExistence type="predicted"/>
<evidence type="ECO:0000256" key="1">
    <source>
        <dbReference type="SAM" id="Phobius"/>
    </source>
</evidence>
<organism evidence="3">
    <name type="scientific">marine metagenome</name>
    <dbReference type="NCBI Taxonomy" id="408172"/>
    <lineage>
        <taxon>unclassified sequences</taxon>
        <taxon>metagenomes</taxon>
        <taxon>ecological metagenomes</taxon>
    </lineage>
</organism>
<dbReference type="InterPro" id="IPR030959">
    <property type="entry name" value="GWxTD_dom"/>
</dbReference>
<keyword evidence="1" id="KW-1133">Transmembrane helix</keyword>
<protein>
    <recommendedName>
        <fullName evidence="2">GWxTD domain-containing protein</fullName>
    </recommendedName>
</protein>
<reference evidence="3" key="1">
    <citation type="submission" date="2018-05" db="EMBL/GenBank/DDBJ databases">
        <authorList>
            <person name="Lanie J.A."/>
            <person name="Ng W.-L."/>
            <person name="Kazmierczak K.M."/>
            <person name="Andrzejewski T.M."/>
            <person name="Davidsen T.M."/>
            <person name="Wayne K.J."/>
            <person name="Tettelin H."/>
            <person name="Glass J.I."/>
            <person name="Rusch D."/>
            <person name="Podicherti R."/>
            <person name="Tsui H.-C.T."/>
            <person name="Winkler M.E."/>
        </authorList>
    </citation>
    <scope>NUCLEOTIDE SEQUENCE</scope>
</reference>
<feature type="non-terminal residue" evidence="3">
    <location>
        <position position="1"/>
    </location>
</feature>
<evidence type="ECO:0000313" key="3">
    <source>
        <dbReference type="EMBL" id="SVC45713.1"/>
    </source>
</evidence>
<name>A0A382M9P7_9ZZZZ</name>
<keyword evidence="1" id="KW-0472">Membrane</keyword>
<dbReference type="EMBL" id="UINC01092274">
    <property type="protein sequence ID" value="SVC45713.1"/>
    <property type="molecule type" value="Genomic_DNA"/>
</dbReference>
<feature type="domain" description="GWxTD" evidence="2">
    <location>
        <begin position="278"/>
        <end position="373"/>
    </location>
</feature>